<dbReference type="Proteomes" id="UP001055167">
    <property type="component" value="Unassembled WGS sequence"/>
</dbReference>
<dbReference type="InterPro" id="IPR011990">
    <property type="entry name" value="TPR-like_helical_dom_sf"/>
</dbReference>
<evidence type="ECO:0000313" key="3">
    <source>
        <dbReference type="Proteomes" id="UP001055167"/>
    </source>
</evidence>
<dbReference type="Gene3D" id="3.30.70.1230">
    <property type="entry name" value="Nucleotide cyclase"/>
    <property type="match status" value="1"/>
</dbReference>
<protein>
    <recommendedName>
        <fullName evidence="1">Guanylate cyclase domain-containing protein</fullName>
    </recommendedName>
</protein>
<dbReference type="SUPFAM" id="SSF55073">
    <property type="entry name" value="Nucleotide cyclase"/>
    <property type="match status" value="1"/>
</dbReference>
<evidence type="ECO:0000313" key="2">
    <source>
        <dbReference type="EMBL" id="GJD50896.1"/>
    </source>
</evidence>
<reference evidence="2" key="1">
    <citation type="journal article" date="2021" name="Front. Microbiol.">
        <title>Comprehensive Comparative Genomics and Phenotyping of Methylobacterium Species.</title>
        <authorList>
            <person name="Alessa O."/>
            <person name="Ogura Y."/>
            <person name="Fujitani Y."/>
            <person name="Takami H."/>
            <person name="Hayashi T."/>
            <person name="Sahin N."/>
            <person name="Tani A."/>
        </authorList>
    </citation>
    <scope>NUCLEOTIDE SEQUENCE</scope>
    <source>
        <strain evidence="2">KCTC 52305</strain>
    </source>
</reference>
<dbReference type="Gene3D" id="1.25.40.10">
    <property type="entry name" value="Tetratricopeptide repeat domain"/>
    <property type="match status" value="1"/>
</dbReference>
<dbReference type="Gene3D" id="3.40.50.10070">
    <property type="entry name" value="TolB, N-terminal domain"/>
    <property type="match status" value="1"/>
</dbReference>
<dbReference type="InterPro" id="IPR029787">
    <property type="entry name" value="Nucleotide_cyclase"/>
</dbReference>
<dbReference type="PANTHER" id="PTHR43081">
    <property type="entry name" value="ADENYLATE CYCLASE, TERMINAL-DIFFERENTIATION SPECIFIC-RELATED"/>
    <property type="match status" value="1"/>
</dbReference>
<dbReference type="EMBL" id="BPQH01000011">
    <property type="protein sequence ID" value="GJD50896.1"/>
    <property type="molecule type" value="Genomic_DNA"/>
</dbReference>
<dbReference type="InterPro" id="IPR050697">
    <property type="entry name" value="Adenylyl/Guanylyl_Cyclase_3/4"/>
</dbReference>
<dbReference type="InterPro" id="IPR001054">
    <property type="entry name" value="A/G_cyclase"/>
</dbReference>
<accession>A0ABQ4QZS9</accession>
<dbReference type="RefSeq" id="WP_162501295.1">
    <property type="nucleotide sequence ID" value="NZ_BPQH01000011.1"/>
</dbReference>
<feature type="domain" description="Guanylate cyclase" evidence="1">
    <location>
        <begin position="9"/>
        <end position="124"/>
    </location>
</feature>
<reference evidence="2" key="2">
    <citation type="submission" date="2021-08" db="EMBL/GenBank/DDBJ databases">
        <authorList>
            <person name="Tani A."/>
            <person name="Ola A."/>
            <person name="Ogura Y."/>
            <person name="Katsura K."/>
            <person name="Hayashi T."/>
        </authorList>
    </citation>
    <scope>NUCLEOTIDE SEQUENCE</scope>
    <source>
        <strain evidence="2">KCTC 52305</strain>
    </source>
</reference>
<dbReference type="Pfam" id="PF00211">
    <property type="entry name" value="Guanylate_cyc"/>
    <property type="match status" value="1"/>
</dbReference>
<dbReference type="SUPFAM" id="SSF81901">
    <property type="entry name" value="HCP-like"/>
    <property type="match status" value="1"/>
</dbReference>
<sequence length="584" mass="64343">MQTQRRLAAILMADAVGYSRLMEADEDYTHGWLMRLRQEVLDPGVAAHRGRLVKNTGDGFLATFASAQDAARCALALQKELAERSASLPDDRRLDFRMAVNVADVIVEEDDVYGDGVNVAARLQVYSEPGGVVVSGAVAEQIGGEFGSDAIDLGHLQLRNLTRPVRVFALRVPHRHARLVGDAPAGAELRPSIAVLPFRQRESNPRERYFADGIVDDIIHALAGLKDLFVISRGSTLGYGGDAIDVRTISRDLGVRYVLYGSVRRSRRRLRIGTELSDAETGAVIRSDRYEGDLSDLFDVQERISIDVLKMIAPRVRERELTRAMRKHPQSMTAYDFVLQALDQLYRMDETSFGKARGLLQQAICHDPGYAPAYSYIAYWYIFRVGEIGSPDPDGDAVAAAHYAGAAIERDGNDAMALAIYGHVQSFLLRDQERARALLDRALEAGPSSAMAWTMSGALAGYVGDGARAVRDAEQGVRLSPLDARIFWHEGLLAQAHYVAGDHETALAWARRSVGRNDSIRFTHRVLIATLAALGRSAEAAETAAHLMTLQPDFRMEAYARRCPFRGTVRDAWLARLRSAGLPE</sequence>
<dbReference type="PROSITE" id="PS50125">
    <property type="entry name" value="GUANYLATE_CYCLASE_2"/>
    <property type="match status" value="1"/>
</dbReference>
<name>A0ABQ4QZS9_9HYPH</name>
<gene>
    <name evidence="2" type="ORF">OPKNFCMD_3644</name>
</gene>
<evidence type="ECO:0000259" key="1">
    <source>
        <dbReference type="PROSITE" id="PS50125"/>
    </source>
</evidence>
<dbReference type="CDD" id="cd07302">
    <property type="entry name" value="CHD"/>
    <property type="match status" value="1"/>
</dbReference>
<keyword evidence="3" id="KW-1185">Reference proteome</keyword>
<dbReference type="PANTHER" id="PTHR43081:SF19">
    <property type="entry name" value="PH-SENSITIVE ADENYLATE CYCLASE RV1264"/>
    <property type="match status" value="1"/>
</dbReference>
<comment type="caution">
    <text evidence="2">The sequence shown here is derived from an EMBL/GenBank/DDBJ whole genome shotgun (WGS) entry which is preliminary data.</text>
</comment>
<organism evidence="2 3">
    <name type="scientific">Methylobacterium crusticola</name>
    <dbReference type="NCBI Taxonomy" id="1697972"/>
    <lineage>
        <taxon>Bacteria</taxon>
        <taxon>Pseudomonadati</taxon>
        <taxon>Pseudomonadota</taxon>
        <taxon>Alphaproteobacteria</taxon>
        <taxon>Hyphomicrobiales</taxon>
        <taxon>Methylobacteriaceae</taxon>
        <taxon>Methylobacterium</taxon>
    </lineage>
</organism>
<proteinExistence type="predicted"/>